<keyword evidence="5" id="KW-0812">Transmembrane</keyword>
<comment type="subcellular location">
    <subcellularLocation>
        <location evidence="1">Mitochondrion inner membrane</location>
    </subcellularLocation>
</comment>
<feature type="transmembrane region" description="Helical" evidence="5">
    <location>
        <begin position="36"/>
        <end position="57"/>
    </location>
</feature>
<organism evidence="6 7">
    <name type="scientific">Ceratocystis fimbriata f. sp. platani</name>
    <dbReference type="NCBI Taxonomy" id="88771"/>
    <lineage>
        <taxon>Eukaryota</taxon>
        <taxon>Fungi</taxon>
        <taxon>Dikarya</taxon>
        <taxon>Ascomycota</taxon>
        <taxon>Pezizomycotina</taxon>
        <taxon>Sordariomycetes</taxon>
        <taxon>Hypocreomycetidae</taxon>
        <taxon>Microascales</taxon>
        <taxon>Ceratocystidaceae</taxon>
        <taxon>Ceratocystis</taxon>
    </lineage>
</organism>
<evidence type="ECO:0000256" key="4">
    <source>
        <dbReference type="ARBA" id="ARBA00023136"/>
    </source>
</evidence>
<keyword evidence="2" id="KW-0999">Mitochondrion inner membrane</keyword>
<keyword evidence="3" id="KW-0496">Mitochondrion</keyword>
<dbReference type="GO" id="GO:0005743">
    <property type="term" value="C:mitochondrial inner membrane"/>
    <property type="evidence" value="ECO:0007669"/>
    <property type="project" value="UniProtKB-SubCell"/>
</dbReference>
<keyword evidence="5" id="KW-1133">Transmembrane helix</keyword>
<dbReference type="AlphaFoldDB" id="A0A0F8B640"/>
<accession>A0A0F8B640</accession>
<dbReference type="Pfam" id="PF02238">
    <property type="entry name" value="COX7a"/>
    <property type="match status" value="1"/>
</dbReference>
<evidence type="ECO:0000256" key="3">
    <source>
        <dbReference type="ARBA" id="ARBA00023128"/>
    </source>
</evidence>
<protein>
    <submittedName>
        <fullName evidence="6">Uncharacterized protein</fullName>
    </submittedName>
</protein>
<reference evidence="6 7" key="1">
    <citation type="submission" date="2015-04" db="EMBL/GenBank/DDBJ databases">
        <title>Genome sequence of Ceratocystis platani, a major pathogen of plane trees.</title>
        <authorList>
            <person name="Belbahri L."/>
        </authorList>
    </citation>
    <scope>NUCLEOTIDE SEQUENCE [LARGE SCALE GENOMIC DNA]</scope>
    <source>
        <strain evidence="6 7">CFO</strain>
    </source>
</reference>
<dbReference type="EMBL" id="LBBL01000062">
    <property type="protein sequence ID" value="KKF96120.1"/>
    <property type="molecule type" value="Genomic_DNA"/>
</dbReference>
<comment type="caution">
    <text evidence="6">The sequence shown here is derived from an EMBL/GenBank/DDBJ whole genome shotgun (WGS) entry which is preliminary data.</text>
</comment>
<evidence type="ECO:0000256" key="5">
    <source>
        <dbReference type="SAM" id="Phobius"/>
    </source>
</evidence>
<gene>
    <name evidence="6" type="ORF">CFO_g1527</name>
</gene>
<dbReference type="Proteomes" id="UP000034841">
    <property type="component" value="Unassembled WGS sequence"/>
</dbReference>
<name>A0A0F8B640_CERFI</name>
<dbReference type="InterPro" id="IPR039297">
    <property type="entry name" value="COX7a"/>
</dbReference>
<keyword evidence="4 5" id="KW-0472">Membrane</keyword>
<sequence>MAFVDAKNRVPTLQKTYQAAYKNHTRLWKISPRSGLLVAPYTAILFGTTAACMYGMSRKALGYNSWF</sequence>
<keyword evidence="7" id="KW-1185">Reference proteome</keyword>
<proteinExistence type="predicted"/>
<evidence type="ECO:0000256" key="1">
    <source>
        <dbReference type="ARBA" id="ARBA00004273"/>
    </source>
</evidence>
<dbReference type="OrthoDB" id="5511599at2759"/>
<evidence type="ECO:0000313" key="6">
    <source>
        <dbReference type="EMBL" id="KKF96120.1"/>
    </source>
</evidence>
<evidence type="ECO:0000313" key="7">
    <source>
        <dbReference type="Proteomes" id="UP000034841"/>
    </source>
</evidence>
<evidence type="ECO:0000256" key="2">
    <source>
        <dbReference type="ARBA" id="ARBA00022792"/>
    </source>
</evidence>